<comment type="caution">
    <text evidence="1">The sequence shown here is derived from an EMBL/GenBank/DDBJ whole genome shotgun (WGS) entry which is preliminary data.</text>
</comment>
<feature type="non-terminal residue" evidence="1">
    <location>
        <position position="234"/>
    </location>
</feature>
<protein>
    <submittedName>
        <fullName evidence="1">Uncharacterized protein</fullName>
    </submittedName>
</protein>
<gene>
    <name evidence="1" type="ORF">S01H1_76995</name>
</gene>
<evidence type="ECO:0000313" key="1">
    <source>
        <dbReference type="EMBL" id="GAG48181.1"/>
    </source>
</evidence>
<dbReference type="AlphaFoldDB" id="X0ZIM6"/>
<name>X0ZIM6_9ZZZZ</name>
<sequence length="234" mass="27261">KLDAKFNGNVYHLTFDKYFSDDFLPSLKEMGLKEKFAGFTFYENARSNYLITRMSVASYTTGRLFAGHKGMKKWLRQTKFKTILQTLKKAGFTTTFYSPYNHRWFFLAEKLIKGMPFSLLNVADLWLLRTVPTILRQEVYSTGKGIFTKIHDLFDLAPSGDIRSYRALKQFEHLLVTEELRSSAGEYIHGHFMLPHGPTILMRTGEYDPKRSNYKEQALLATKLMADLIRRLKE</sequence>
<dbReference type="Gene3D" id="3.40.720.10">
    <property type="entry name" value="Alkaline Phosphatase, subunit A"/>
    <property type="match status" value="1"/>
</dbReference>
<feature type="non-terminal residue" evidence="1">
    <location>
        <position position="1"/>
    </location>
</feature>
<dbReference type="InterPro" id="IPR017850">
    <property type="entry name" value="Alkaline_phosphatase_core_sf"/>
</dbReference>
<proteinExistence type="predicted"/>
<dbReference type="EMBL" id="BARS01051728">
    <property type="protein sequence ID" value="GAG48181.1"/>
    <property type="molecule type" value="Genomic_DNA"/>
</dbReference>
<reference evidence="1" key="1">
    <citation type="journal article" date="2014" name="Front. Microbiol.">
        <title>High frequency of phylogenetically diverse reductive dehalogenase-homologous genes in deep subseafloor sedimentary metagenomes.</title>
        <authorList>
            <person name="Kawai M."/>
            <person name="Futagami T."/>
            <person name="Toyoda A."/>
            <person name="Takaki Y."/>
            <person name="Nishi S."/>
            <person name="Hori S."/>
            <person name="Arai W."/>
            <person name="Tsubouchi T."/>
            <person name="Morono Y."/>
            <person name="Uchiyama I."/>
            <person name="Ito T."/>
            <person name="Fujiyama A."/>
            <person name="Inagaki F."/>
            <person name="Takami H."/>
        </authorList>
    </citation>
    <scope>NUCLEOTIDE SEQUENCE</scope>
    <source>
        <strain evidence="1">Expedition CK06-06</strain>
    </source>
</reference>
<accession>X0ZIM6</accession>
<organism evidence="1">
    <name type="scientific">marine sediment metagenome</name>
    <dbReference type="NCBI Taxonomy" id="412755"/>
    <lineage>
        <taxon>unclassified sequences</taxon>
        <taxon>metagenomes</taxon>
        <taxon>ecological metagenomes</taxon>
    </lineage>
</organism>
<dbReference type="SUPFAM" id="SSF53649">
    <property type="entry name" value="Alkaline phosphatase-like"/>
    <property type="match status" value="1"/>
</dbReference>